<sequence length="149" mass="16758">MIIIPSGKPKIWDRHQGIGPVPAKEAYTGTFHRLCRVYAEKFDGEYLILSPKYGFLAPDSIVPGTYDVRFTARGVTANTVSIEELTEQWQALNIKQEPIVMLGGTKFRPLLEDVSDRRNQFIFPLHGTRGIGEMQKRLRTAIDTGEPLG</sequence>
<dbReference type="InterPro" id="IPR049251">
    <property type="entry name" value="DUF6884"/>
</dbReference>
<dbReference type="RefSeq" id="WP_036072346.1">
    <property type="nucleotide sequence ID" value="NZ_SNZK01000001.1"/>
</dbReference>
<dbReference type="Proteomes" id="UP000295558">
    <property type="component" value="Unassembled WGS sequence"/>
</dbReference>
<name>A0A4R6ZRQ9_9LIST</name>
<comment type="caution">
    <text evidence="2">The sequence shown here is derived from an EMBL/GenBank/DDBJ whole genome shotgun (WGS) entry which is preliminary data.</text>
</comment>
<feature type="domain" description="DUF6884" evidence="1">
    <location>
        <begin position="20"/>
        <end position="136"/>
    </location>
</feature>
<dbReference type="AlphaFoldDB" id="A0A4R6ZRQ9"/>
<evidence type="ECO:0000313" key="3">
    <source>
        <dbReference type="Proteomes" id="UP000295558"/>
    </source>
</evidence>
<accession>A0A4R6ZRQ9</accession>
<dbReference type="EMBL" id="SNZK01000001">
    <property type="protein sequence ID" value="TDR55367.1"/>
    <property type="molecule type" value="Genomic_DNA"/>
</dbReference>
<protein>
    <recommendedName>
        <fullName evidence="1">DUF6884 domain-containing protein</fullName>
    </recommendedName>
</protein>
<keyword evidence="3" id="KW-1185">Reference proteome</keyword>
<dbReference type="STRING" id="1265846.PROCOU_12373"/>
<dbReference type="Pfam" id="PF21818">
    <property type="entry name" value="DUF6884"/>
    <property type="match status" value="1"/>
</dbReference>
<reference evidence="2 3" key="1">
    <citation type="submission" date="2019-03" db="EMBL/GenBank/DDBJ databases">
        <title>Genomic Encyclopedia of Type Strains, Phase III (KMG-III): the genomes of soil and plant-associated and newly described type strains.</title>
        <authorList>
            <person name="Whitman W."/>
        </authorList>
    </citation>
    <scope>NUCLEOTIDE SEQUENCE [LARGE SCALE GENOMIC DNA]</scope>
    <source>
        <strain evidence="2 3">CECT 7972</strain>
    </source>
</reference>
<organism evidence="2 3">
    <name type="scientific">Listeria rocourtiae</name>
    <dbReference type="NCBI Taxonomy" id="647910"/>
    <lineage>
        <taxon>Bacteria</taxon>
        <taxon>Bacillati</taxon>
        <taxon>Bacillota</taxon>
        <taxon>Bacilli</taxon>
        <taxon>Bacillales</taxon>
        <taxon>Listeriaceae</taxon>
        <taxon>Listeria</taxon>
    </lineage>
</organism>
<proteinExistence type="predicted"/>
<evidence type="ECO:0000313" key="2">
    <source>
        <dbReference type="EMBL" id="TDR55367.1"/>
    </source>
</evidence>
<evidence type="ECO:0000259" key="1">
    <source>
        <dbReference type="Pfam" id="PF21818"/>
    </source>
</evidence>
<dbReference type="OrthoDB" id="2364857at2"/>
<gene>
    <name evidence="2" type="ORF">DFP96_101301</name>
</gene>